<accession>A0ABQ1WFG1</accession>
<dbReference type="RefSeq" id="WP_188502924.1">
    <property type="nucleotide sequence ID" value="NZ_BMFP01000008.1"/>
</dbReference>
<name>A0ABQ1WFG1_9BACT</name>
<dbReference type="EMBL" id="BMFP01000008">
    <property type="protein sequence ID" value="GGG29329.1"/>
    <property type="molecule type" value="Genomic_DNA"/>
</dbReference>
<evidence type="ECO:0000313" key="2">
    <source>
        <dbReference type="EMBL" id="GGG29329.1"/>
    </source>
</evidence>
<protein>
    <submittedName>
        <fullName evidence="2">Membrane protein</fullName>
    </submittedName>
</protein>
<comment type="caution">
    <text evidence="2">The sequence shown here is derived from an EMBL/GenBank/DDBJ whole genome shotgun (WGS) entry which is preliminary data.</text>
</comment>
<reference evidence="3" key="1">
    <citation type="journal article" date="2019" name="Int. J. Syst. Evol. Microbiol.">
        <title>The Global Catalogue of Microorganisms (GCM) 10K type strain sequencing project: providing services to taxonomists for standard genome sequencing and annotation.</title>
        <authorList>
            <consortium name="The Broad Institute Genomics Platform"/>
            <consortium name="The Broad Institute Genome Sequencing Center for Infectious Disease"/>
            <person name="Wu L."/>
            <person name="Ma J."/>
        </authorList>
    </citation>
    <scope>NUCLEOTIDE SEQUENCE [LARGE SCALE GENOMIC DNA]</scope>
    <source>
        <strain evidence="3">CGMCC 1.12749</strain>
    </source>
</reference>
<feature type="chain" id="PRO_5045553592" evidence="1">
    <location>
        <begin position="20"/>
        <end position="336"/>
    </location>
</feature>
<keyword evidence="3" id="KW-1185">Reference proteome</keyword>
<dbReference type="NCBIfam" id="TIGR03519">
    <property type="entry name" value="T9SS_PorP_fam"/>
    <property type="match status" value="1"/>
</dbReference>
<evidence type="ECO:0000256" key="1">
    <source>
        <dbReference type="SAM" id="SignalP"/>
    </source>
</evidence>
<dbReference type="InterPro" id="IPR019861">
    <property type="entry name" value="PorP/SprF_Bacteroidetes"/>
</dbReference>
<proteinExistence type="predicted"/>
<organism evidence="2 3">
    <name type="scientific">Pontibacter amylolyticus</name>
    <dbReference type="NCBI Taxonomy" id="1424080"/>
    <lineage>
        <taxon>Bacteria</taxon>
        <taxon>Pseudomonadati</taxon>
        <taxon>Bacteroidota</taxon>
        <taxon>Cytophagia</taxon>
        <taxon>Cytophagales</taxon>
        <taxon>Hymenobacteraceae</taxon>
        <taxon>Pontibacter</taxon>
    </lineage>
</organism>
<keyword evidence="1" id="KW-0732">Signal</keyword>
<evidence type="ECO:0000313" key="3">
    <source>
        <dbReference type="Proteomes" id="UP000634043"/>
    </source>
</evidence>
<dbReference type="Proteomes" id="UP000634043">
    <property type="component" value="Unassembled WGS sequence"/>
</dbReference>
<sequence>MARLLLILLLCLTALKGIAQFHPNYTQYMQNSFLVNPAVAGIEPYADVRAGYRSQWVGVDGAPVSYYATVHAALGKGDRNTLPLNRLPGALGNSSNANKNNRFYNRSHHGLGAIVQTDKAGLLRASSLNLNYAYHLPMTDGINLSAGASAGIAQFNLDQNSAVLQNPDDPFLNADFSNMLKFDLGLGLWLYGENFYLGASGKQLLMNDKGIQQHPDRPFLKMLPHYYLTGGLRLQASRDISLTPSFMAKTVLGGKVALDGNLKATYRQQFWGGASYRHQDAVAVMVGIYVNHLIDISYSHDIPTTDMRRVSANTHEVVLGLKLNNPYRIICPRWLW</sequence>
<dbReference type="Pfam" id="PF11751">
    <property type="entry name" value="PorP_SprF"/>
    <property type="match status" value="1"/>
</dbReference>
<feature type="signal peptide" evidence="1">
    <location>
        <begin position="1"/>
        <end position="19"/>
    </location>
</feature>
<gene>
    <name evidence="2" type="ORF">GCM10011323_35960</name>
</gene>